<organism evidence="1 2">
    <name type="scientific">Dermatophagoides pteronyssinus</name>
    <name type="common">European house dust mite</name>
    <dbReference type="NCBI Taxonomy" id="6956"/>
    <lineage>
        <taxon>Eukaryota</taxon>
        <taxon>Metazoa</taxon>
        <taxon>Ecdysozoa</taxon>
        <taxon>Arthropoda</taxon>
        <taxon>Chelicerata</taxon>
        <taxon>Arachnida</taxon>
        <taxon>Acari</taxon>
        <taxon>Acariformes</taxon>
        <taxon>Sarcoptiformes</taxon>
        <taxon>Astigmata</taxon>
        <taxon>Psoroptidia</taxon>
        <taxon>Analgoidea</taxon>
        <taxon>Pyroglyphidae</taxon>
        <taxon>Dermatophagoidinae</taxon>
        <taxon>Dermatophagoides</taxon>
    </lineage>
</organism>
<reference evidence="1 2" key="1">
    <citation type="journal article" date="2018" name="J. Allergy Clin. Immunol.">
        <title>High-quality assembly of Dermatophagoides pteronyssinus genome and transcriptome reveals a wide range of novel allergens.</title>
        <authorList>
            <person name="Liu X.Y."/>
            <person name="Yang K.Y."/>
            <person name="Wang M.Q."/>
            <person name="Kwok J.S."/>
            <person name="Zeng X."/>
            <person name="Yang Z."/>
            <person name="Xiao X.J."/>
            <person name="Lau C.P."/>
            <person name="Li Y."/>
            <person name="Huang Z.M."/>
            <person name="Ba J.G."/>
            <person name="Yim A.K."/>
            <person name="Ouyang C.Y."/>
            <person name="Ngai S.M."/>
            <person name="Chan T.F."/>
            <person name="Leung E.L."/>
            <person name="Liu L."/>
            <person name="Liu Z.G."/>
            <person name="Tsui S.K."/>
        </authorList>
    </citation>
    <scope>NUCLEOTIDE SEQUENCE [LARGE SCALE GENOMIC DNA]</scope>
    <source>
        <strain evidence="1">Derp</strain>
    </source>
</reference>
<evidence type="ECO:0000313" key="1">
    <source>
        <dbReference type="EMBL" id="KAH9413405.1"/>
    </source>
</evidence>
<keyword evidence="2" id="KW-1185">Reference proteome</keyword>
<sequence>MISRFFTVRPSIRNGVLPSGPSTTNSLSTRRDPSARFFNEKYSPIYSQRSSIFSHLSNTNGHFSGNSPTHGDFGSSGFICFDRICLDFSTTSNVEIDDDFVPVPFMITAVVDNCSFVVVVVVVPFITNVVDGGDDVGVDVVVKSGVDDAVIVFKSTQ</sequence>
<dbReference type="EMBL" id="NJHN03000121">
    <property type="protein sequence ID" value="KAH9413405.1"/>
    <property type="molecule type" value="Genomic_DNA"/>
</dbReference>
<comment type="caution">
    <text evidence="1">The sequence shown here is derived from an EMBL/GenBank/DDBJ whole genome shotgun (WGS) entry which is preliminary data.</text>
</comment>
<evidence type="ECO:0000313" key="2">
    <source>
        <dbReference type="Proteomes" id="UP000887458"/>
    </source>
</evidence>
<name>A0ABQ8ISV2_DERPT</name>
<protein>
    <submittedName>
        <fullName evidence="1">Uncharacterized protein</fullName>
    </submittedName>
</protein>
<proteinExistence type="predicted"/>
<accession>A0ABQ8ISV2</accession>
<dbReference type="Proteomes" id="UP000887458">
    <property type="component" value="Unassembled WGS sequence"/>
</dbReference>
<reference evidence="1 2" key="2">
    <citation type="journal article" date="2022" name="Mol. Biol. Evol.">
        <title>Comparative Genomics Reveals Insights into the Divergent Evolution of Astigmatic Mites and Household Pest Adaptations.</title>
        <authorList>
            <person name="Xiong Q."/>
            <person name="Wan A.T."/>
            <person name="Liu X."/>
            <person name="Fung C.S."/>
            <person name="Xiao X."/>
            <person name="Malainual N."/>
            <person name="Hou J."/>
            <person name="Wang L."/>
            <person name="Wang M."/>
            <person name="Yang K.Y."/>
            <person name="Cui Y."/>
            <person name="Leung E.L."/>
            <person name="Nong W."/>
            <person name="Shin S.K."/>
            <person name="Au S.W."/>
            <person name="Jeong K.Y."/>
            <person name="Chew F.T."/>
            <person name="Hui J.H."/>
            <person name="Leung T.F."/>
            <person name="Tungtrongchitr A."/>
            <person name="Zhong N."/>
            <person name="Liu Z."/>
            <person name="Tsui S.K."/>
        </authorList>
    </citation>
    <scope>NUCLEOTIDE SEQUENCE [LARGE SCALE GENOMIC DNA]</scope>
    <source>
        <strain evidence="1">Derp</strain>
    </source>
</reference>
<gene>
    <name evidence="1" type="ORF">DERP_007881</name>
</gene>